<sequence>MRMSGASVGHVGDRERRPRRRLSVQSRLLIMLLAVGIVSAGVVGTIGYISGRDSLQDAIIDKLTAARELRAGEVSALIGEIQREASLATDNSSAREASIALNAGWAALASATVTPAERAAVEDYYRGSFLPGLEKRTGEQYTDAAFLPDSAAGAYLQYWYTRQGGGSSASLELKDPGDGSAYSAAHASAQGYFANLVETVGYQDVLVMNLDADVVFSTYNTPALGTSLDEGPFRDSRLAEGYRKAMATNSVDTVVTTDIESWAPAQGAATMWVVSPIGDESGVTGAMALQIPVSWINDVTTGYQQWTTQGLGDTGEVYLAGTDGLMRSNSRELIASPTTYAQGVIENGTSAADAERIVEVGDSTILQSVDQEPVRRALAGQSGTMISGQYIGAESITAYGPANIEGLDWVVVARMETSEAFAPVADFTRTLLLSVLGLTLVISVLSLLLAQAFTAPLRRLAEAVRRVAGGDYGVRVAVGGADEMGELSSDFNEMAAGLQIKQDLIDRQREENERLLRTLMPDSLAARYREGEQTIAEQHEDVAVVYAELMGVDDFSRALDGQQETHALNELMRGFEEAAERVGVESVRTLRGGYLASCGLTIPRVDNARRAVEFALEMHTHVRRFNERTGSRLELRAGVDTGAVTSGLVARSSLAYDLWGDAVDLASRVRRAVDAPGVYVSDAVHDRVHGLWEFTEVGAVDASGRTSAVWRVTE</sequence>
<dbReference type="Pfam" id="PF00211">
    <property type="entry name" value="Guanylate_cyc"/>
    <property type="match status" value="1"/>
</dbReference>
<keyword evidence="3" id="KW-0472">Membrane</keyword>
<dbReference type="PROSITE" id="PS50125">
    <property type="entry name" value="GUANYLATE_CYCLASE_2"/>
    <property type="match status" value="1"/>
</dbReference>
<evidence type="ECO:0000256" key="1">
    <source>
        <dbReference type="ARBA" id="ARBA00022692"/>
    </source>
</evidence>
<evidence type="ECO:0000259" key="5">
    <source>
        <dbReference type="PROSITE" id="PS50885"/>
    </source>
</evidence>
<dbReference type="Gene3D" id="1.10.8.500">
    <property type="entry name" value="HAMP domain in histidine kinase"/>
    <property type="match status" value="1"/>
</dbReference>
<dbReference type="AlphaFoldDB" id="A0A2K9E0V8"/>
<dbReference type="PANTHER" id="PTHR45655">
    <property type="entry name" value="GUANYLATE CYCLASE SOLUBLE SUBUNIT BETA-2"/>
    <property type="match status" value="1"/>
</dbReference>
<evidence type="ECO:0000259" key="4">
    <source>
        <dbReference type="PROSITE" id="PS50125"/>
    </source>
</evidence>
<evidence type="ECO:0000256" key="2">
    <source>
        <dbReference type="ARBA" id="ARBA00022989"/>
    </source>
</evidence>
<dbReference type="KEGG" id="mhos:CXR34_14565"/>
<dbReference type="SMART" id="SM00044">
    <property type="entry name" value="CYCc"/>
    <property type="match status" value="1"/>
</dbReference>
<protein>
    <submittedName>
        <fullName evidence="6">Adenylate/guanylate cyclase domain-containing protein</fullName>
    </submittedName>
</protein>
<dbReference type="Gene3D" id="3.30.450.20">
    <property type="entry name" value="PAS domain"/>
    <property type="match status" value="1"/>
</dbReference>
<proteinExistence type="predicted"/>
<accession>A0A2K9E0V8</accession>
<dbReference type="Proteomes" id="UP000233276">
    <property type="component" value="Chromosome"/>
</dbReference>
<dbReference type="SUPFAM" id="SSF55073">
    <property type="entry name" value="Nucleotide cyclase"/>
    <property type="match status" value="1"/>
</dbReference>
<dbReference type="Gene3D" id="3.30.70.1230">
    <property type="entry name" value="Nucleotide cyclase"/>
    <property type="match status" value="1"/>
</dbReference>
<dbReference type="PROSITE" id="PS50885">
    <property type="entry name" value="HAMP"/>
    <property type="match status" value="1"/>
</dbReference>
<evidence type="ECO:0000313" key="6">
    <source>
        <dbReference type="EMBL" id="AUG30563.1"/>
    </source>
</evidence>
<dbReference type="CDD" id="cd06225">
    <property type="entry name" value="HAMP"/>
    <property type="match status" value="1"/>
</dbReference>
<keyword evidence="2 3" id="KW-1133">Transmembrane helix</keyword>
<evidence type="ECO:0000256" key="3">
    <source>
        <dbReference type="SAM" id="Phobius"/>
    </source>
</evidence>
<dbReference type="GO" id="GO:0035556">
    <property type="term" value="P:intracellular signal transduction"/>
    <property type="evidence" value="ECO:0007669"/>
    <property type="project" value="InterPro"/>
</dbReference>
<dbReference type="InterPro" id="IPR003660">
    <property type="entry name" value="HAMP_dom"/>
</dbReference>
<keyword evidence="1 3" id="KW-0812">Transmembrane</keyword>
<dbReference type="Pfam" id="PF00672">
    <property type="entry name" value="HAMP"/>
    <property type="match status" value="1"/>
</dbReference>
<dbReference type="PANTHER" id="PTHR45655:SF13">
    <property type="entry name" value="SOLUBLE GUANYLATE CYCLASE GCY-32-RELATED"/>
    <property type="match status" value="1"/>
</dbReference>
<organism evidence="6 7">
    <name type="scientific">Microbacterium hominis</name>
    <dbReference type="NCBI Taxonomy" id="162426"/>
    <lineage>
        <taxon>Bacteria</taxon>
        <taxon>Bacillati</taxon>
        <taxon>Actinomycetota</taxon>
        <taxon>Actinomycetes</taxon>
        <taxon>Micrococcales</taxon>
        <taxon>Microbacteriaceae</taxon>
        <taxon>Microbacterium</taxon>
    </lineage>
</organism>
<feature type="domain" description="Guanylate cyclase" evidence="4">
    <location>
        <begin position="543"/>
        <end position="670"/>
    </location>
</feature>
<reference evidence="6 7" key="1">
    <citation type="submission" date="2017-12" db="EMBL/GenBank/DDBJ databases">
        <title>Isolation and characterization of estrogens degradatiion strain Microbacterium hominis SJTG1.</title>
        <authorList>
            <person name="Xiong W."/>
            <person name="Yin C."/>
            <person name="Zheng D."/>
            <person name="Liang R."/>
        </authorList>
    </citation>
    <scope>NUCLEOTIDE SEQUENCE [LARGE SCALE GENOMIC DNA]</scope>
    <source>
        <strain evidence="6 7">SJTG1</strain>
    </source>
</reference>
<gene>
    <name evidence="6" type="ORF">CXR34_14565</name>
</gene>
<dbReference type="GO" id="GO:0004016">
    <property type="term" value="F:adenylate cyclase activity"/>
    <property type="evidence" value="ECO:0007669"/>
    <property type="project" value="UniProtKB-ARBA"/>
</dbReference>
<dbReference type="SUPFAM" id="SSF158472">
    <property type="entry name" value="HAMP domain-like"/>
    <property type="match status" value="1"/>
</dbReference>
<feature type="domain" description="HAMP" evidence="5">
    <location>
        <begin position="451"/>
        <end position="503"/>
    </location>
</feature>
<evidence type="ECO:0000313" key="7">
    <source>
        <dbReference type="Proteomes" id="UP000233276"/>
    </source>
</evidence>
<dbReference type="CDD" id="cd07302">
    <property type="entry name" value="CHD"/>
    <property type="match status" value="1"/>
</dbReference>
<dbReference type="InterPro" id="IPR029787">
    <property type="entry name" value="Nucleotide_cyclase"/>
</dbReference>
<dbReference type="GO" id="GO:0016020">
    <property type="term" value="C:membrane"/>
    <property type="evidence" value="ECO:0007669"/>
    <property type="project" value="InterPro"/>
</dbReference>
<dbReference type="SMART" id="SM00304">
    <property type="entry name" value="HAMP"/>
    <property type="match status" value="1"/>
</dbReference>
<dbReference type="GO" id="GO:0009190">
    <property type="term" value="P:cyclic nucleotide biosynthetic process"/>
    <property type="evidence" value="ECO:0007669"/>
    <property type="project" value="InterPro"/>
</dbReference>
<name>A0A2K9E0V8_9MICO</name>
<dbReference type="EMBL" id="CP025299">
    <property type="protein sequence ID" value="AUG30563.1"/>
    <property type="molecule type" value="Genomic_DNA"/>
</dbReference>
<dbReference type="InterPro" id="IPR001054">
    <property type="entry name" value="A/G_cyclase"/>
</dbReference>
<feature type="transmembrane region" description="Helical" evidence="3">
    <location>
        <begin position="28"/>
        <end position="49"/>
    </location>
</feature>